<reference evidence="3" key="1">
    <citation type="submission" date="2018-08" db="EMBL/GenBank/DDBJ databases">
        <title>Draft genome sequence of azole-resistant Aspergillus thermomutatus (Neosartorya pseudofischeri) strain HMR AF 39, isolated from a human nasal aspirate.</title>
        <authorList>
            <person name="Parent-Michaud M."/>
            <person name="Dufresne P.J."/>
            <person name="Fournier E."/>
            <person name="Martineau C."/>
            <person name="Moreira S."/>
            <person name="Perkins V."/>
            <person name="De Repentigny L."/>
            <person name="Dufresne S.F."/>
        </authorList>
    </citation>
    <scope>NUCLEOTIDE SEQUENCE [LARGE SCALE GENOMIC DNA]</scope>
    <source>
        <strain evidence="3">HMR AF 39</strain>
    </source>
</reference>
<dbReference type="PROSITE" id="PS50012">
    <property type="entry name" value="RCC1_3"/>
    <property type="match status" value="2"/>
</dbReference>
<protein>
    <recommendedName>
        <fullName evidence="5">Mitochondrial protein Fmp25</fullName>
    </recommendedName>
</protein>
<dbReference type="FunFam" id="2.130.10.30:FF:000027">
    <property type="entry name" value="Protein FMP25, mitochondrial"/>
    <property type="match status" value="1"/>
</dbReference>
<evidence type="ECO:0000313" key="3">
    <source>
        <dbReference type="EMBL" id="RHZ66929.1"/>
    </source>
</evidence>
<proteinExistence type="predicted"/>
<organism evidence="3 4">
    <name type="scientific">Aspergillus thermomutatus</name>
    <name type="common">Neosartorya pseudofischeri</name>
    <dbReference type="NCBI Taxonomy" id="41047"/>
    <lineage>
        <taxon>Eukaryota</taxon>
        <taxon>Fungi</taxon>
        <taxon>Dikarya</taxon>
        <taxon>Ascomycota</taxon>
        <taxon>Pezizomycotina</taxon>
        <taxon>Eurotiomycetes</taxon>
        <taxon>Eurotiomycetidae</taxon>
        <taxon>Eurotiales</taxon>
        <taxon>Aspergillaceae</taxon>
        <taxon>Aspergillus</taxon>
        <taxon>Aspergillus subgen. Fumigati</taxon>
    </lineage>
</organism>
<dbReference type="Pfam" id="PF13540">
    <property type="entry name" value="RCC1_2"/>
    <property type="match status" value="1"/>
</dbReference>
<dbReference type="VEuPathDB" id="FungiDB:CDV56_109614"/>
<dbReference type="Proteomes" id="UP000215305">
    <property type="component" value="Unassembled WGS sequence"/>
</dbReference>
<dbReference type="InterPro" id="IPR053245">
    <property type="entry name" value="MitoProcess-Associated"/>
</dbReference>
<dbReference type="InterPro" id="IPR009091">
    <property type="entry name" value="RCC1/BLIP-II"/>
</dbReference>
<dbReference type="PANTHER" id="PTHR47563">
    <property type="entry name" value="PROTEIN FMP25, MITOCHONDRIAL"/>
    <property type="match status" value="1"/>
</dbReference>
<evidence type="ECO:0000313" key="4">
    <source>
        <dbReference type="Proteomes" id="UP000215305"/>
    </source>
</evidence>
<feature type="repeat" description="RCC1" evidence="1">
    <location>
        <begin position="337"/>
        <end position="398"/>
    </location>
</feature>
<evidence type="ECO:0008006" key="5">
    <source>
        <dbReference type="Google" id="ProtNLM"/>
    </source>
</evidence>
<feature type="repeat" description="RCC1" evidence="1">
    <location>
        <begin position="273"/>
        <end position="336"/>
    </location>
</feature>
<dbReference type="GeneID" id="38131588"/>
<dbReference type="GO" id="GO:0005743">
    <property type="term" value="C:mitochondrial inner membrane"/>
    <property type="evidence" value="ECO:0007669"/>
    <property type="project" value="TreeGrafter"/>
</dbReference>
<dbReference type="STRING" id="41047.A0A397HUL7"/>
<gene>
    <name evidence="3" type="ORF">CDV56_109614</name>
</gene>
<keyword evidence="4" id="KW-1185">Reference proteome</keyword>
<dbReference type="InterPro" id="IPR000408">
    <property type="entry name" value="Reg_chr_condens"/>
</dbReference>
<dbReference type="GO" id="GO:0034551">
    <property type="term" value="P:mitochondrial respiratory chain complex III assembly"/>
    <property type="evidence" value="ECO:0007669"/>
    <property type="project" value="TreeGrafter"/>
</dbReference>
<dbReference type="EMBL" id="NKHU02000009">
    <property type="protein sequence ID" value="RHZ66929.1"/>
    <property type="molecule type" value="Genomic_DNA"/>
</dbReference>
<dbReference type="OrthoDB" id="10256179at2759"/>
<name>A0A397HUL7_ASPTH</name>
<evidence type="ECO:0000256" key="2">
    <source>
        <dbReference type="SAM" id="MobiDB-lite"/>
    </source>
</evidence>
<dbReference type="SUPFAM" id="SSF50985">
    <property type="entry name" value="RCC1/BLIP-II"/>
    <property type="match status" value="1"/>
</dbReference>
<dbReference type="Gene3D" id="2.130.10.30">
    <property type="entry name" value="Regulator of chromosome condensation 1/beta-lactamase-inhibitor protein II"/>
    <property type="match status" value="1"/>
</dbReference>
<sequence>MSMNRVRQRVTNVVTLSYRLPRTGRLAIGSWRRQYASGNGRAPESSAPSSNWLRTSLGLGGTAAAAFLVYTFATTRGDQLETAIEAKINSATPKIAGDLDSQYVQEKKSLKSPGVYLWGTNAYRVVDPDSKETVIKTPRRLSYFEGQVLRDLKLAEKSGAAITENGDLVQWGKGYSETDFKPTKTLTGKDLKSLCISSDRILALSSNGSVYSLPIAKSDQESGRKPKEGSWFSFSSGSAGVSYRLLEPALRLGEKVTAISGGLQHALLLTSSGRVFSVASSTESYPSFGQLGVPGLTWSTRPQGAVDTCHEVKALGNSKVTEIAAGDYHSLALTKDGNVYAFGDNSFGQLGSEFDPALPFNDTPTLVPLKLFYPGNIWLPKVTAIAAGGANSFFTVDAQRILGPGEDRSTVRDLGRITADTWTCGRGIWGALGNGKWTHLQDIPTKVKALSGLFEYDERTKTLSPIRLRSISVGTTHASAIMDNKAHVDTSATTSLEKSSDWGHDVLFWGGNEHFQLGTGKRSNLSKPAHISAPPDSEPKSAKQEARLQIMPRHKAKVGTRTVSMEQRIECGRHISAIYSAV</sequence>
<dbReference type="AlphaFoldDB" id="A0A397HUL7"/>
<dbReference type="RefSeq" id="XP_026618471.1">
    <property type="nucleotide sequence ID" value="XM_026763233.1"/>
</dbReference>
<dbReference type="PANTHER" id="PTHR47563:SF1">
    <property type="entry name" value="PROTEIN FMP25, MITOCHONDRIAL"/>
    <property type="match status" value="1"/>
</dbReference>
<evidence type="ECO:0000256" key="1">
    <source>
        <dbReference type="PROSITE-ProRule" id="PRU00235"/>
    </source>
</evidence>
<accession>A0A397HUL7</accession>
<comment type="caution">
    <text evidence="3">The sequence shown here is derived from an EMBL/GenBank/DDBJ whole genome shotgun (WGS) entry which is preliminary data.</text>
</comment>
<dbReference type="PROSITE" id="PS00626">
    <property type="entry name" value="RCC1_2"/>
    <property type="match status" value="2"/>
</dbReference>
<feature type="region of interest" description="Disordered" evidence="2">
    <location>
        <begin position="519"/>
        <end position="545"/>
    </location>
</feature>